<dbReference type="OrthoDB" id="1863321at2"/>
<keyword evidence="1" id="KW-0238">DNA-binding</keyword>
<organism evidence="3 4">
    <name type="scientific">Paenibacillus contaminans</name>
    <dbReference type="NCBI Taxonomy" id="450362"/>
    <lineage>
        <taxon>Bacteria</taxon>
        <taxon>Bacillati</taxon>
        <taxon>Bacillota</taxon>
        <taxon>Bacilli</taxon>
        <taxon>Bacillales</taxon>
        <taxon>Paenibacillaceae</taxon>
        <taxon>Paenibacillus</taxon>
    </lineage>
</organism>
<name>A0A329LV94_9BACL</name>
<evidence type="ECO:0000259" key="2">
    <source>
        <dbReference type="PROSITE" id="PS50943"/>
    </source>
</evidence>
<gene>
    <name evidence="3" type="ORF">DQG23_35790</name>
</gene>
<dbReference type="InterPro" id="IPR001387">
    <property type="entry name" value="Cro/C1-type_HTH"/>
</dbReference>
<dbReference type="CDD" id="cd00093">
    <property type="entry name" value="HTH_XRE"/>
    <property type="match status" value="1"/>
</dbReference>
<dbReference type="AlphaFoldDB" id="A0A329LV94"/>
<dbReference type="Pfam" id="PF01381">
    <property type="entry name" value="HTH_3"/>
    <property type="match status" value="1"/>
</dbReference>
<reference evidence="3 4" key="1">
    <citation type="journal article" date="2009" name="Int. J. Syst. Evol. Microbiol.">
        <title>Paenibacillus contaminans sp. nov., isolated from a contaminated laboratory plate.</title>
        <authorList>
            <person name="Chou J.H."/>
            <person name="Lee J.H."/>
            <person name="Lin M.C."/>
            <person name="Chang P.S."/>
            <person name="Arun A.B."/>
            <person name="Young C.C."/>
            <person name="Chen W.M."/>
        </authorList>
    </citation>
    <scope>NUCLEOTIDE SEQUENCE [LARGE SCALE GENOMIC DNA]</scope>
    <source>
        <strain evidence="3 4">CKOBP-6</strain>
    </source>
</reference>
<comment type="caution">
    <text evidence="3">The sequence shown here is derived from an EMBL/GenBank/DDBJ whole genome shotgun (WGS) entry which is preliminary data.</text>
</comment>
<evidence type="ECO:0000313" key="4">
    <source>
        <dbReference type="Proteomes" id="UP000250369"/>
    </source>
</evidence>
<evidence type="ECO:0000313" key="3">
    <source>
        <dbReference type="EMBL" id="RAV11729.1"/>
    </source>
</evidence>
<keyword evidence="4" id="KW-1185">Reference proteome</keyword>
<dbReference type="PROSITE" id="PS50943">
    <property type="entry name" value="HTH_CROC1"/>
    <property type="match status" value="1"/>
</dbReference>
<dbReference type="Gene3D" id="1.10.260.40">
    <property type="entry name" value="lambda repressor-like DNA-binding domains"/>
    <property type="match status" value="1"/>
</dbReference>
<dbReference type="InterPro" id="IPR010982">
    <property type="entry name" value="Lambda_DNA-bd_dom_sf"/>
</dbReference>
<dbReference type="EMBL" id="QMFB01000036">
    <property type="protein sequence ID" value="RAV11729.1"/>
    <property type="molecule type" value="Genomic_DNA"/>
</dbReference>
<dbReference type="SUPFAM" id="SSF47413">
    <property type="entry name" value="lambda repressor-like DNA-binding domains"/>
    <property type="match status" value="1"/>
</dbReference>
<sequence length="102" mass="11974">MFGRRLAELRNHKGMSQYELADRLQLSRGQIANYEQGTREPDFQTLIRLADFFEVSLDYMLNRTDTPNSLRLTGETLLLNESEAEYLQATLTLFRKYKHKQG</sequence>
<dbReference type="GO" id="GO:0003677">
    <property type="term" value="F:DNA binding"/>
    <property type="evidence" value="ECO:0007669"/>
    <property type="project" value="UniProtKB-KW"/>
</dbReference>
<evidence type="ECO:0000256" key="1">
    <source>
        <dbReference type="ARBA" id="ARBA00023125"/>
    </source>
</evidence>
<accession>A0A329LV94</accession>
<dbReference type="Proteomes" id="UP000250369">
    <property type="component" value="Unassembled WGS sequence"/>
</dbReference>
<dbReference type="SMART" id="SM00530">
    <property type="entry name" value="HTH_XRE"/>
    <property type="match status" value="1"/>
</dbReference>
<proteinExistence type="predicted"/>
<dbReference type="PANTHER" id="PTHR46558">
    <property type="entry name" value="TRACRIPTIONAL REGULATORY PROTEIN-RELATED-RELATED"/>
    <property type="match status" value="1"/>
</dbReference>
<dbReference type="PANTHER" id="PTHR46558:SF11">
    <property type="entry name" value="HTH-TYPE TRANSCRIPTIONAL REGULATOR XRE"/>
    <property type="match status" value="1"/>
</dbReference>
<protein>
    <submittedName>
        <fullName evidence="3">Transcriptional regulator</fullName>
    </submittedName>
</protein>
<feature type="domain" description="HTH cro/C1-type" evidence="2">
    <location>
        <begin position="6"/>
        <end position="60"/>
    </location>
</feature>